<dbReference type="InterPro" id="IPR002082">
    <property type="entry name" value="Asp_carbamoyltransf"/>
</dbReference>
<keyword evidence="4 7" id="KW-0665">Pyrimidine biosynthesis</keyword>
<dbReference type="PANTHER" id="PTHR45753:SF6">
    <property type="entry name" value="ASPARTATE CARBAMOYLTRANSFERASE"/>
    <property type="match status" value="1"/>
</dbReference>
<gene>
    <name evidence="7" type="primary">pyrB</name>
    <name evidence="10" type="ORF">A3K90_02665</name>
</gene>
<dbReference type="EMBL" id="LVWG01000031">
    <property type="protein sequence ID" value="KZK74224.1"/>
    <property type="molecule type" value="Genomic_DNA"/>
</dbReference>
<dbReference type="PROSITE" id="PS00097">
    <property type="entry name" value="CARBAMOYLTRANSFERASE"/>
    <property type="match status" value="1"/>
</dbReference>
<dbReference type="EC" id="2.1.3.2" evidence="7"/>
<dbReference type="GO" id="GO:0006207">
    <property type="term" value="P:'de novo' pyrimidine nucleobase biosynthetic process"/>
    <property type="evidence" value="ECO:0007669"/>
    <property type="project" value="InterPro"/>
</dbReference>
<dbReference type="Pfam" id="PF00185">
    <property type="entry name" value="OTCace"/>
    <property type="match status" value="1"/>
</dbReference>
<feature type="binding site" evidence="7">
    <location>
        <position position="220"/>
    </location>
    <ligand>
        <name>L-aspartate</name>
        <dbReference type="ChEBI" id="CHEBI:29991"/>
    </ligand>
</feature>
<dbReference type="AlphaFoldDB" id="A0A165LMJ9"/>
<evidence type="ECO:0000256" key="6">
    <source>
        <dbReference type="ARBA" id="ARBA00048859"/>
    </source>
</evidence>
<comment type="subunit">
    <text evidence="7">Heterododecamer (2C3:3R2) of six catalytic PyrB chains organized as two trimers (C3), and six regulatory PyrI chains organized as three dimers (R2).</text>
</comment>
<evidence type="ECO:0000256" key="7">
    <source>
        <dbReference type="HAMAP-Rule" id="MF_00001"/>
    </source>
</evidence>
<dbReference type="HAMAP" id="MF_00001">
    <property type="entry name" value="Asp_carb_tr"/>
    <property type="match status" value="1"/>
</dbReference>
<organism evidence="10 11">
    <name type="scientific">Pelodictyon luteolum</name>
    <dbReference type="NCBI Taxonomy" id="1100"/>
    <lineage>
        <taxon>Bacteria</taxon>
        <taxon>Pseudomonadati</taxon>
        <taxon>Chlorobiota</taxon>
        <taxon>Chlorobiia</taxon>
        <taxon>Chlorobiales</taxon>
        <taxon>Chlorobiaceae</taxon>
        <taxon>Chlorobium/Pelodictyon group</taxon>
        <taxon>Pelodictyon</taxon>
    </lineage>
</organism>
<comment type="catalytic activity">
    <reaction evidence="6 7">
        <text>carbamoyl phosphate + L-aspartate = N-carbamoyl-L-aspartate + phosphate + H(+)</text>
        <dbReference type="Rhea" id="RHEA:20013"/>
        <dbReference type="ChEBI" id="CHEBI:15378"/>
        <dbReference type="ChEBI" id="CHEBI:29991"/>
        <dbReference type="ChEBI" id="CHEBI:32814"/>
        <dbReference type="ChEBI" id="CHEBI:43474"/>
        <dbReference type="ChEBI" id="CHEBI:58228"/>
        <dbReference type="EC" id="2.1.3.2"/>
    </reaction>
</comment>
<proteinExistence type="inferred from homology"/>
<evidence type="ECO:0000256" key="3">
    <source>
        <dbReference type="ARBA" id="ARBA00022679"/>
    </source>
</evidence>
<dbReference type="GO" id="GO:0004070">
    <property type="term" value="F:aspartate carbamoyltransferase activity"/>
    <property type="evidence" value="ECO:0007669"/>
    <property type="project" value="UniProtKB-UniRule"/>
</dbReference>
<feature type="binding site" evidence="7">
    <location>
        <position position="105"/>
    </location>
    <ligand>
        <name>carbamoyl phosphate</name>
        <dbReference type="ChEBI" id="CHEBI:58228"/>
    </ligand>
</feature>
<feature type="binding site" evidence="7">
    <location>
        <position position="261"/>
    </location>
    <ligand>
        <name>carbamoyl phosphate</name>
        <dbReference type="ChEBI" id="CHEBI:58228"/>
    </ligand>
</feature>
<dbReference type="NCBIfam" id="NF002032">
    <property type="entry name" value="PRK00856.1"/>
    <property type="match status" value="1"/>
</dbReference>
<comment type="pathway">
    <text evidence="1 7">Pyrimidine metabolism; UMP biosynthesis via de novo pathway; (S)-dihydroorotate from bicarbonate: step 2/3.</text>
</comment>
<comment type="caution">
    <text evidence="10">The sequence shown here is derived from an EMBL/GenBank/DDBJ whole genome shotgun (WGS) entry which is preliminary data.</text>
</comment>
<dbReference type="UniPathway" id="UPA00070">
    <property type="reaction ID" value="UER00116"/>
</dbReference>
<feature type="domain" description="Aspartate/ornithine carbamoyltransferase carbamoyl-P binding" evidence="9">
    <location>
        <begin position="3"/>
        <end position="146"/>
    </location>
</feature>
<name>A0A165LMJ9_PELLU</name>
<dbReference type="InterPro" id="IPR006130">
    <property type="entry name" value="Asp/Orn_carbamoylTrfase"/>
</dbReference>
<dbReference type="GO" id="GO:0005829">
    <property type="term" value="C:cytosol"/>
    <property type="evidence" value="ECO:0007669"/>
    <property type="project" value="TreeGrafter"/>
</dbReference>
<evidence type="ECO:0000256" key="5">
    <source>
        <dbReference type="ARBA" id="ARBA00043884"/>
    </source>
</evidence>
<dbReference type="PANTHER" id="PTHR45753">
    <property type="entry name" value="ORNITHINE CARBAMOYLTRANSFERASE, MITOCHONDRIAL"/>
    <property type="match status" value="1"/>
</dbReference>
<comment type="function">
    <text evidence="5 7">Catalyzes the condensation of carbamoyl phosphate and aspartate to form carbamoyl aspartate and inorganic phosphate, the committed step in the de novo pyrimidine nucleotide biosynthesis pathway.</text>
</comment>
<feature type="binding site" evidence="7">
    <location>
        <position position="262"/>
    </location>
    <ligand>
        <name>carbamoyl phosphate</name>
        <dbReference type="ChEBI" id="CHEBI:58228"/>
    </ligand>
</feature>
<feature type="binding site" evidence="7">
    <location>
        <position position="83"/>
    </location>
    <ligand>
        <name>L-aspartate</name>
        <dbReference type="ChEBI" id="CHEBI:29991"/>
    </ligand>
</feature>
<dbReference type="GO" id="GO:0044205">
    <property type="term" value="P:'de novo' UMP biosynthetic process"/>
    <property type="evidence" value="ECO:0007669"/>
    <property type="project" value="UniProtKB-UniRule"/>
</dbReference>
<evidence type="ECO:0000313" key="10">
    <source>
        <dbReference type="EMBL" id="KZK74224.1"/>
    </source>
</evidence>
<feature type="binding site" evidence="7">
    <location>
        <position position="166"/>
    </location>
    <ligand>
        <name>L-aspartate</name>
        <dbReference type="ChEBI" id="CHEBI:29991"/>
    </ligand>
</feature>
<feature type="binding site" evidence="7">
    <location>
        <position position="133"/>
    </location>
    <ligand>
        <name>carbamoyl phosphate</name>
        <dbReference type="ChEBI" id="CHEBI:58228"/>
    </ligand>
</feature>
<dbReference type="NCBIfam" id="TIGR00670">
    <property type="entry name" value="asp_carb_tr"/>
    <property type="match status" value="1"/>
</dbReference>
<dbReference type="SUPFAM" id="SSF53671">
    <property type="entry name" value="Aspartate/ornithine carbamoyltransferase"/>
    <property type="match status" value="1"/>
</dbReference>
<dbReference type="RefSeq" id="WP_303681724.1">
    <property type="nucleotide sequence ID" value="NZ_LVWG01000031.1"/>
</dbReference>
<sequence>MQHLTGLCGMSAGTLSELLDKTEGFKKELTAPAPSFSPSLQGRRIALVFFENSTRTRFSFELAARNLGASTLGFSASTSSVTKGETLSDTIKNLEAMQVDAFVLRHSASGSAEFISAITQKPVINAGDGSNEHPTQALLDMFTLREHFGKLQGIKVAIIGDVLHSRVARSNIHGLLTMGAEVGLCSPVTLLPPDSEKLGVSLFTDLDRALGWADAALVLRLQLERATGGYLPSLQEYSVHYGLTDERLERTARHLLVLHPGPINREIEISNRVADRIQPPGYSKSMLLEQVTNGVAVRMAVLQTLLADTP</sequence>
<keyword evidence="3 7" id="KW-0808">Transferase</keyword>
<dbReference type="Gene3D" id="3.40.50.1370">
    <property type="entry name" value="Aspartate/ornithine carbamoyltransferase"/>
    <property type="match status" value="2"/>
</dbReference>
<evidence type="ECO:0000259" key="9">
    <source>
        <dbReference type="Pfam" id="PF02729"/>
    </source>
</evidence>
<feature type="domain" description="Aspartate/ornithine carbamoyltransferase Asp/Orn-binding" evidence="8">
    <location>
        <begin position="152"/>
        <end position="304"/>
    </location>
</feature>
<evidence type="ECO:0000256" key="4">
    <source>
        <dbReference type="ARBA" id="ARBA00022975"/>
    </source>
</evidence>
<dbReference type="Pfam" id="PF02729">
    <property type="entry name" value="OTCace_N"/>
    <property type="match status" value="1"/>
</dbReference>
<evidence type="ECO:0000313" key="11">
    <source>
        <dbReference type="Proteomes" id="UP000076481"/>
    </source>
</evidence>
<feature type="binding site" evidence="7">
    <location>
        <position position="136"/>
    </location>
    <ligand>
        <name>carbamoyl phosphate</name>
        <dbReference type="ChEBI" id="CHEBI:58228"/>
    </ligand>
</feature>
<feature type="binding site" evidence="7">
    <location>
        <position position="55"/>
    </location>
    <ligand>
        <name>carbamoyl phosphate</name>
        <dbReference type="ChEBI" id="CHEBI:58228"/>
    </ligand>
</feature>
<dbReference type="PRINTS" id="PR00101">
    <property type="entry name" value="ATCASE"/>
</dbReference>
<comment type="similarity">
    <text evidence="2 7">Belongs to the aspartate/ornithine carbamoyltransferase superfamily. ATCase family.</text>
</comment>
<evidence type="ECO:0000256" key="2">
    <source>
        <dbReference type="ARBA" id="ARBA00008896"/>
    </source>
</evidence>
<dbReference type="GO" id="GO:0006520">
    <property type="term" value="P:amino acid metabolic process"/>
    <property type="evidence" value="ECO:0007669"/>
    <property type="project" value="InterPro"/>
</dbReference>
<dbReference type="GO" id="GO:0016597">
    <property type="term" value="F:amino acid binding"/>
    <property type="evidence" value="ECO:0007669"/>
    <property type="project" value="InterPro"/>
</dbReference>
<protein>
    <recommendedName>
        <fullName evidence="7">Aspartate carbamoyltransferase</fullName>
        <ecNumber evidence="7">2.1.3.2</ecNumber>
    </recommendedName>
    <alternativeName>
        <fullName evidence="7">Aspartate transcarbamylase</fullName>
        <shortName evidence="7">ATCase</shortName>
    </alternativeName>
</protein>
<dbReference type="PRINTS" id="PR00100">
    <property type="entry name" value="AOTCASE"/>
</dbReference>
<dbReference type="InterPro" id="IPR006132">
    <property type="entry name" value="Asp/Orn_carbamoyltranf_P-bd"/>
</dbReference>
<dbReference type="InterPro" id="IPR006131">
    <property type="entry name" value="Asp_carbamoyltransf_Asp/Orn-bd"/>
</dbReference>
<dbReference type="Proteomes" id="UP000076481">
    <property type="component" value="Unassembled WGS sequence"/>
</dbReference>
<feature type="binding site" evidence="7">
    <location>
        <position position="56"/>
    </location>
    <ligand>
        <name>carbamoyl phosphate</name>
        <dbReference type="ChEBI" id="CHEBI:58228"/>
    </ligand>
</feature>
<accession>A0A165LMJ9</accession>
<evidence type="ECO:0000256" key="1">
    <source>
        <dbReference type="ARBA" id="ARBA00004852"/>
    </source>
</evidence>
<evidence type="ECO:0000259" key="8">
    <source>
        <dbReference type="Pfam" id="PF00185"/>
    </source>
</evidence>
<reference evidence="10 11" key="1">
    <citation type="submission" date="2016-03" db="EMBL/GenBank/DDBJ databases">
        <title>Speciation and ecological success in dimly lit waters: horizontal gene transfer in a green sulfur bacteria bloom unveiled by metagenomic assembly.</title>
        <authorList>
            <person name="Llorens-Mares T."/>
            <person name="Liu Z."/>
            <person name="Allen L.Z."/>
            <person name="Rusch D.B."/>
            <person name="Craig M.T."/>
            <person name="Dupont C.L."/>
            <person name="Bryant D.A."/>
            <person name="Casamayor E.O."/>
        </authorList>
    </citation>
    <scope>NUCLEOTIDE SEQUENCE [LARGE SCALE GENOMIC DNA]</scope>
    <source>
        <strain evidence="10">CIII</strain>
    </source>
</reference>
<dbReference type="InterPro" id="IPR036901">
    <property type="entry name" value="Asp/Orn_carbamoylTrfase_sf"/>
</dbReference>